<dbReference type="InterPro" id="IPR050512">
    <property type="entry name" value="Sulf_AdTrans/APS_kinase"/>
</dbReference>
<dbReference type="EMBL" id="AP021874">
    <property type="protein sequence ID" value="BBO68402.1"/>
    <property type="molecule type" value="Genomic_DNA"/>
</dbReference>
<dbReference type="AlphaFoldDB" id="A0A5K7YFT2"/>
<dbReference type="SUPFAM" id="SSF52540">
    <property type="entry name" value="P-loop containing nucleoside triphosphate hydrolases"/>
    <property type="match status" value="1"/>
</dbReference>
<comment type="function">
    <text evidence="6 7">Catalyzes the synthesis of activated sulfate.</text>
</comment>
<evidence type="ECO:0000259" key="8">
    <source>
        <dbReference type="Pfam" id="PF01583"/>
    </source>
</evidence>
<evidence type="ECO:0000256" key="2">
    <source>
        <dbReference type="ARBA" id="ARBA00012121"/>
    </source>
</evidence>
<dbReference type="GO" id="GO:0005737">
    <property type="term" value="C:cytoplasm"/>
    <property type="evidence" value="ECO:0007669"/>
    <property type="project" value="TreeGrafter"/>
</dbReference>
<dbReference type="OrthoDB" id="9804504at2"/>
<evidence type="ECO:0000256" key="3">
    <source>
        <dbReference type="ARBA" id="ARBA00022679"/>
    </source>
</evidence>
<dbReference type="EC" id="2.7.1.25" evidence="2 6"/>
<keyword evidence="6" id="KW-0597">Phosphoprotein</keyword>
<dbReference type="NCBIfam" id="TIGR00455">
    <property type="entry name" value="apsK"/>
    <property type="match status" value="1"/>
</dbReference>
<gene>
    <name evidence="9" type="primary">yisZ</name>
    <name evidence="6" type="synonym">cysC</name>
    <name evidence="9" type="ORF">DSCA_23320</name>
</gene>
<name>A0A5K7YFT2_9BACT</name>
<evidence type="ECO:0000256" key="1">
    <source>
        <dbReference type="ARBA" id="ARBA00001823"/>
    </source>
</evidence>
<reference evidence="9 10" key="1">
    <citation type="submission" date="2019-11" db="EMBL/GenBank/DDBJ databases">
        <title>Comparative genomics of hydrocarbon-degrading Desulfosarcina strains.</title>
        <authorList>
            <person name="Watanabe M."/>
            <person name="Kojima H."/>
            <person name="Fukui M."/>
        </authorList>
    </citation>
    <scope>NUCLEOTIDE SEQUENCE [LARGE SCALE GENOMIC DNA]</scope>
    <source>
        <strain evidence="9 10">PL12</strain>
    </source>
</reference>
<keyword evidence="6 7" id="KW-0418">Kinase</keyword>
<dbReference type="HAMAP" id="MF_00065">
    <property type="entry name" value="Adenylyl_sulf_kinase"/>
    <property type="match status" value="1"/>
</dbReference>
<evidence type="ECO:0000313" key="10">
    <source>
        <dbReference type="Proteomes" id="UP000427906"/>
    </source>
</evidence>
<comment type="similarity">
    <text evidence="6 7">Belongs to the APS kinase family.</text>
</comment>
<dbReference type="GO" id="GO:0019379">
    <property type="term" value="P:sulfate assimilation, phosphoadenylyl sulfate reduction by phosphoadenylyl-sulfate reductase (thioredoxin)"/>
    <property type="evidence" value="ECO:0007669"/>
    <property type="project" value="TreeGrafter"/>
</dbReference>
<keyword evidence="5 6" id="KW-0067">ATP-binding</keyword>
<evidence type="ECO:0000313" key="9">
    <source>
        <dbReference type="EMBL" id="BBO68402.1"/>
    </source>
</evidence>
<comment type="caution">
    <text evidence="6">Lacks conserved residue(s) required for the propagation of feature annotation.</text>
</comment>
<dbReference type="InterPro" id="IPR059117">
    <property type="entry name" value="APS_kinase_dom"/>
</dbReference>
<keyword evidence="3 6" id="KW-0808">Transferase</keyword>
<dbReference type="Pfam" id="PF01583">
    <property type="entry name" value="APS_kinase"/>
    <property type="match status" value="1"/>
</dbReference>
<evidence type="ECO:0000256" key="5">
    <source>
        <dbReference type="ARBA" id="ARBA00022840"/>
    </source>
</evidence>
<dbReference type="RefSeq" id="WP_155316571.1">
    <property type="nucleotide sequence ID" value="NZ_AP021874.1"/>
</dbReference>
<organism evidence="9 10">
    <name type="scientific">Desulfosarcina alkanivorans</name>
    <dbReference type="NCBI Taxonomy" id="571177"/>
    <lineage>
        <taxon>Bacteria</taxon>
        <taxon>Pseudomonadati</taxon>
        <taxon>Thermodesulfobacteriota</taxon>
        <taxon>Desulfobacteria</taxon>
        <taxon>Desulfobacterales</taxon>
        <taxon>Desulfosarcinaceae</taxon>
        <taxon>Desulfosarcina</taxon>
    </lineage>
</organism>
<dbReference type="PANTHER" id="PTHR42700:SF1">
    <property type="entry name" value="SULFATE ADENYLYLTRANSFERASE"/>
    <property type="match status" value="1"/>
</dbReference>
<dbReference type="CDD" id="cd02027">
    <property type="entry name" value="APSK"/>
    <property type="match status" value="1"/>
</dbReference>
<feature type="binding site" evidence="6">
    <location>
        <begin position="34"/>
        <end position="41"/>
    </location>
    <ligand>
        <name>ATP</name>
        <dbReference type="ChEBI" id="CHEBI:30616"/>
    </ligand>
</feature>
<evidence type="ECO:0000256" key="4">
    <source>
        <dbReference type="ARBA" id="ARBA00022741"/>
    </source>
</evidence>
<evidence type="ECO:0000256" key="6">
    <source>
        <dbReference type="HAMAP-Rule" id="MF_00065"/>
    </source>
</evidence>
<feature type="domain" description="APS kinase" evidence="8">
    <location>
        <begin position="28"/>
        <end position="176"/>
    </location>
</feature>
<dbReference type="Proteomes" id="UP000427906">
    <property type="component" value="Chromosome"/>
</dbReference>
<dbReference type="Gene3D" id="3.40.50.300">
    <property type="entry name" value="P-loop containing nucleotide triphosphate hydrolases"/>
    <property type="match status" value="1"/>
</dbReference>
<dbReference type="InterPro" id="IPR002891">
    <property type="entry name" value="APS"/>
</dbReference>
<evidence type="ECO:0000256" key="7">
    <source>
        <dbReference type="RuleBase" id="RU004347"/>
    </source>
</evidence>
<keyword evidence="10" id="KW-1185">Reference proteome</keyword>
<keyword evidence="4 6" id="KW-0547">Nucleotide-binding</keyword>
<accession>A0A5K7YFT2</accession>
<dbReference type="NCBIfam" id="NF003013">
    <property type="entry name" value="PRK03846.1"/>
    <property type="match status" value="1"/>
</dbReference>
<dbReference type="InterPro" id="IPR027417">
    <property type="entry name" value="P-loop_NTPase"/>
</dbReference>
<comment type="pathway">
    <text evidence="6 7">Sulfur metabolism; hydrogen sulfide biosynthesis; sulfite from sulfate: step 2/3.</text>
</comment>
<comment type="catalytic activity">
    <reaction evidence="1 6 7">
        <text>adenosine 5'-phosphosulfate + ATP = 3'-phosphoadenylyl sulfate + ADP + H(+)</text>
        <dbReference type="Rhea" id="RHEA:24152"/>
        <dbReference type="ChEBI" id="CHEBI:15378"/>
        <dbReference type="ChEBI" id="CHEBI:30616"/>
        <dbReference type="ChEBI" id="CHEBI:58243"/>
        <dbReference type="ChEBI" id="CHEBI:58339"/>
        <dbReference type="ChEBI" id="CHEBI:456216"/>
        <dbReference type="EC" id="2.7.1.25"/>
    </reaction>
</comment>
<dbReference type="KEGG" id="dalk:DSCA_23320"/>
<sequence>MDAAPNIVPFDPIITQQDRHIMNAHKSGLVWFSGLSGSGKSTLAHQVEAKLYQKGIRSYVLDGDNVRSGLNSELDLSPEGCRENVRRIAEVAKLMVDAGILVFAAFIAPYEESRRFVRELMAGWSYFECYVKCSLEVCEQRDPKGLYRRARQGEIRNMTGISAPFEEPANPDLVVETDQYVLDACVERVVDFLNQQRLIILR</sequence>
<proteinExistence type="inferred from homology"/>
<dbReference type="GO" id="GO:0005524">
    <property type="term" value="F:ATP binding"/>
    <property type="evidence" value="ECO:0007669"/>
    <property type="project" value="UniProtKB-UniRule"/>
</dbReference>
<dbReference type="GO" id="GO:0004020">
    <property type="term" value="F:adenylylsulfate kinase activity"/>
    <property type="evidence" value="ECO:0007669"/>
    <property type="project" value="UniProtKB-UniRule"/>
</dbReference>
<dbReference type="UniPathway" id="UPA00140">
    <property type="reaction ID" value="UER00205"/>
</dbReference>
<dbReference type="GO" id="GO:0004781">
    <property type="term" value="F:sulfate adenylyltransferase (ATP) activity"/>
    <property type="evidence" value="ECO:0007669"/>
    <property type="project" value="TreeGrafter"/>
</dbReference>
<dbReference type="GO" id="GO:0010134">
    <property type="term" value="P:sulfate assimilation via adenylyl sulfate reduction"/>
    <property type="evidence" value="ECO:0007669"/>
    <property type="project" value="TreeGrafter"/>
</dbReference>
<dbReference type="GO" id="GO:0070814">
    <property type="term" value="P:hydrogen sulfide biosynthetic process"/>
    <property type="evidence" value="ECO:0007669"/>
    <property type="project" value="UniProtKB-UniRule"/>
</dbReference>
<dbReference type="PANTHER" id="PTHR42700">
    <property type="entry name" value="SULFATE ADENYLYLTRANSFERASE"/>
    <property type="match status" value="1"/>
</dbReference>
<protein>
    <recommendedName>
        <fullName evidence="2 6">Adenylyl-sulfate kinase</fullName>
        <ecNumber evidence="2 6">2.7.1.25</ecNumber>
    </recommendedName>
    <alternativeName>
        <fullName evidence="6">APS kinase</fullName>
    </alternativeName>
    <alternativeName>
        <fullName evidence="6">ATP adenosine-5'-phosphosulfate 3'-phosphotransferase</fullName>
    </alternativeName>
    <alternativeName>
        <fullName evidence="6">Adenosine-5'-phosphosulfate kinase</fullName>
    </alternativeName>
</protein>